<dbReference type="InterPro" id="IPR016162">
    <property type="entry name" value="Ald_DH_N"/>
</dbReference>
<comment type="similarity">
    <text evidence="1 5">Belongs to the aldehyde dehydrogenase family.</text>
</comment>
<evidence type="ECO:0000313" key="7">
    <source>
        <dbReference type="EMBL" id="QFU15006.1"/>
    </source>
</evidence>
<keyword evidence="2 5" id="KW-0560">Oxidoreductase</keyword>
<dbReference type="KEGG" id="mico:GDR74_01555"/>
<dbReference type="Gene3D" id="3.40.605.10">
    <property type="entry name" value="Aldehyde Dehydrogenase, Chain A, domain 1"/>
    <property type="match status" value="1"/>
</dbReference>
<feature type="domain" description="Aldehyde dehydrogenase" evidence="6">
    <location>
        <begin position="10"/>
        <end position="473"/>
    </location>
</feature>
<evidence type="ECO:0000256" key="3">
    <source>
        <dbReference type="ARBA" id="ARBA00023097"/>
    </source>
</evidence>
<dbReference type="Gene3D" id="3.40.309.10">
    <property type="entry name" value="Aldehyde Dehydrogenase, Chain A, domain 2"/>
    <property type="match status" value="1"/>
</dbReference>
<keyword evidence="8" id="KW-1185">Reference proteome</keyword>
<organism evidence="7 8">
    <name type="scientific">Microvirga thermotolerans</name>
    <dbReference type="NCBI Taxonomy" id="2651334"/>
    <lineage>
        <taxon>Bacteria</taxon>
        <taxon>Pseudomonadati</taxon>
        <taxon>Pseudomonadota</taxon>
        <taxon>Alphaproteobacteria</taxon>
        <taxon>Hyphomicrobiales</taxon>
        <taxon>Methylobacteriaceae</taxon>
        <taxon>Microvirga</taxon>
    </lineage>
</organism>
<dbReference type="Pfam" id="PF00171">
    <property type="entry name" value="Aldedh"/>
    <property type="match status" value="1"/>
</dbReference>
<dbReference type="PROSITE" id="PS00070">
    <property type="entry name" value="ALDEHYDE_DEHYDR_CYS"/>
    <property type="match status" value="1"/>
</dbReference>
<dbReference type="EMBL" id="CP045423">
    <property type="protein sequence ID" value="QFU15006.1"/>
    <property type="molecule type" value="Genomic_DNA"/>
</dbReference>
<keyword evidence="3" id="KW-0558">Oxidation</keyword>
<dbReference type="InterPro" id="IPR015590">
    <property type="entry name" value="Aldehyde_DH_dom"/>
</dbReference>
<dbReference type="FunFam" id="3.40.605.10:FF:000007">
    <property type="entry name" value="NAD/NADP-dependent betaine aldehyde dehydrogenase"/>
    <property type="match status" value="1"/>
</dbReference>
<feature type="active site" evidence="4">
    <location>
        <position position="247"/>
    </location>
</feature>
<evidence type="ECO:0000313" key="8">
    <source>
        <dbReference type="Proteomes" id="UP000325614"/>
    </source>
</evidence>
<evidence type="ECO:0000256" key="5">
    <source>
        <dbReference type="RuleBase" id="RU003345"/>
    </source>
</evidence>
<reference evidence="7 8" key="1">
    <citation type="submission" date="2019-10" db="EMBL/GenBank/DDBJ databases">
        <title>Isolation, Identification of Microvirga thermotolerans HR1, a novel thermophilic bacterium and Comparative Genomics of the genus Microvirga.</title>
        <authorList>
            <person name="Li J."/>
            <person name="Zhang W."/>
            <person name="Lin M."/>
            <person name="Wang J."/>
        </authorList>
    </citation>
    <scope>NUCLEOTIDE SEQUENCE [LARGE SCALE GENOMIC DNA]</scope>
    <source>
        <strain evidence="7 8">HR1</strain>
    </source>
</reference>
<evidence type="ECO:0000256" key="4">
    <source>
        <dbReference type="PROSITE-ProRule" id="PRU10007"/>
    </source>
</evidence>
<name>A0A5P9JTQ2_9HYPH</name>
<dbReference type="AlphaFoldDB" id="A0A5P9JTQ2"/>
<dbReference type="InterPro" id="IPR029510">
    <property type="entry name" value="Ald_DH_CS_GLU"/>
</dbReference>
<proteinExistence type="inferred from homology"/>
<dbReference type="InterPro" id="IPR016161">
    <property type="entry name" value="Ald_DH/histidinol_DH"/>
</dbReference>
<dbReference type="FunFam" id="3.40.309.10:FF:000012">
    <property type="entry name" value="Betaine aldehyde dehydrogenase"/>
    <property type="match status" value="1"/>
</dbReference>
<dbReference type="GO" id="GO:0016620">
    <property type="term" value="F:oxidoreductase activity, acting on the aldehyde or oxo group of donors, NAD or NADP as acceptor"/>
    <property type="evidence" value="ECO:0007669"/>
    <property type="project" value="InterPro"/>
</dbReference>
<evidence type="ECO:0000256" key="1">
    <source>
        <dbReference type="ARBA" id="ARBA00009986"/>
    </source>
</evidence>
<dbReference type="PROSITE" id="PS00687">
    <property type="entry name" value="ALDEHYDE_DEHYDR_GLU"/>
    <property type="match status" value="1"/>
</dbReference>
<dbReference type="InterPro" id="IPR016160">
    <property type="entry name" value="Ald_DH_CS_CYS"/>
</dbReference>
<dbReference type="InterPro" id="IPR016163">
    <property type="entry name" value="Ald_DH_C"/>
</dbReference>
<protein>
    <submittedName>
        <fullName evidence="7">Aldehyde dehydrogenase family protein</fullName>
    </submittedName>
</protein>
<dbReference type="Proteomes" id="UP000325614">
    <property type="component" value="Chromosome"/>
</dbReference>
<evidence type="ECO:0000259" key="6">
    <source>
        <dbReference type="Pfam" id="PF00171"/>
    </source>
</evidence>
<sequence>MKENYIGGRWVKGAHAAPDINPSNTNDVVGEFARADAADAQAAIDAAWEAFPAWSRSSIQTRHDILKSIGDEILARKDELGRLLSREEGKTLPEGVGEVVRAGQIFLFFAGETLRMAGDRLASVRPGVDVEITREPVGVVGLITPWNFPIAIPAWKIAPALAYGNTVVLKPAELVPASAHALTEIVARSGLPAGVFNLVMGRGSVVGEALLSSPKVSAISFTGSVQTGRRVAQACIAADPMKKIQLEMGGKNPLVVLDDADLAVAVDCAINGAFFSTGQRCTASSRLIVTEGVHDRFVDAMKERMRALVVGDALKAGTQIGPVVDRNQLDQDLAYIRIGQDEGARLACGGELLNRETPGFYLAPALFTEVDNAMRIAREEIFGPVATVTRVRDYEEALAVANDTPFGLSAGICTTSLKHASHFKRNSEAGMVMVNLPTAGIDYHVPFGGRKGSSYGPREQGRYAAEFYTTVKTAYTFDGNRPEPPKTRASE</sequence>
<dbReference type="CDD" id="cd07097">
    <property type="entry name" value="ALDH_KGSADH-YcbD"/>
    <property type="match status" value="1"/>
</dbReference>
<accession>A0A5P9JTQ2</accession>
<dbReference type="SUPFAM" id="SSF53720">
    <property type="entry name" value="ALDH-like"/>
    <property type="match status" value="1"/>
</dbReference>
<dbReference type="PANTHER" id="PTHR11699">
    <property type="entry name" value="ALDEHYDE DEHYDROGENASE-RELATED"/>
    <property type="match status" value="1"/>
</dbReference>
<evidence type="ECO:0000256" key="2">
    <source>
        <dbReference type="ARBA" id="ARBA00023002"/>
    </source>
</evidence>
<gene>
    <name evidence="7" type="ORF">GDR74_01555</name>
</gene>
<dbReference type="RefSeq" id="WP_152584656.1">
    <property type="nucleotide sequence ID" value="NZ_CP045423.1"/>
</dbReference>